<evidence type="ECO:0000256" key="2">
    <source>
        <dbReference type="ARBA" id="ARBA00004651"/>
    </source>
</evidence>
<keyword evidence="11" id="KW-0482">Metalloprotease</keyword>
<name>A0ABR8KST0_9SPHN</name>
<evidence type="ECO:0000256" key="3">
    <source>
        <dbReference type="ARBA" id="ARBA00007931"/>
    </source>
</evidence>
<evidence type="ECO:0000313" key="16">
    <source>
        <dbReference type="Proteomes" id="UP000635384"/>
    </source>
</evidence>
<evidence type="ECO:0000256" key="11">
    <source>
        <dbReference type="ARBA" id="ARBA00023049"/>
    </source>
</evidence>
<feature type="transmembrane region" description="Helical" evidence="13">
    <location>
        <begin position="144"/>
        <end position="164"/>
    </location>
</feature>
<dbReference type="InterPro" id="IPR008915">
    <property type="entry name" value="Peptidase_M50"/>
</dbReference>
<dbReference type="GO" id="GO:0008233">
    <property type="term" value="F:peptidase activity"/>
    <property type="evidence" value="ECO:0007669"/>
    <property type="project" value="UniProtKB-KW"/>
</dbReference>
<dbReference type="GO" id="GO:0006508">
    <property type="term" value="P:proteolysis"/>
    <property type="evidence" value="ECO:0007669"/>
    <property type="project" value="UniProtKB-KW"/>
</dbReference>
<evidence type="ECO:0000256" key="5">
    <source>
        <dbReference type="ARBA" id="ARBA00022670"/>
    </source>
</evidence>
<accession>A0ABR8KST0</accession>
<reference evidence="15 16" key="1">
    <citation type="submission" date="2020-09" db="EMBL/GenBank/DDBJ databases">
        <authorList>
            <person name="Yoon J.-W."/>
        </authorList>
    </citation>
    <scope>NUCLEOTIDE SEQUENCE [LARGE SCALE GENOMIC DNA]</scope>
    <source>
        <strain evidence="15 16">KMU-140</strain>
    </source>
</reference>
<keyword evidence="8" id="KW-0378">Hydrolase</keyword>
<evidence type="ECO:0000313" key="15">
    <source>
        <dbReference type="EMBL" id="MBD2841186.1"/>
    </source>
</evidence>
<evidence type="ECO:0000256" key="1">
    <source>
        <dbReference type="ARBA" id="ARBA00001947"/>
    </source>
</evidence>
<protein>
    <submittedName>
        <fullName evidence="15">Site-2 protease family protein</fullName>
    </submittedName>
</protein>
<dbReference type="Pfam" id="PF02163">
    <property type="entry name" value="Peptidase_M50"/>
    <property type="match status" value="1"/>
</dbReference>
<dbReference type="EMBL" id="JACXLC010000001">
    <property type="protein sequence ID" value="MBD2841186.1"/>
    <property type="molecule type" value="Genomic_DNA"/>
</dbReference>
<keyword evidence="6 13" id="KW-0812">Transmembrane</keyword>
<organism evidence="15 16">
    <name type="scientific">Erythrobacter rubeus</name>
    <dbReference type="NCBI Taxonomy" id="2760803"/>
    <lineage>
        <taxon>Bacteria</taxon>
        <taxon>Pseudomonadati</taxon>
        <taxon>Pseudomonadota</taxon>
        <taxon>Alphaproteobacteria</taxon>
        <taxon>Sphingomonadales</taxon>
        <taxon>Erythrobacteraceae</taxon>
        <taxon>Erythrobacter/Porphyrobacter group</taxon>
        <taxon>Erythrobacter</taxon>
    </lineage>
</organism>
<gene>
    <name evidence="15" type="ORF">IB285_02825</name>
</gene>
<evidence type="ECO:0000256" key="8">
    <source>
        <dbReference type="ARBA" id="ARBA00022801"/>
    </source>
</evidence>
<proteinExistence type="inferred from homology"/>
<feature type="transmembrane region" description="Helical" evidence="13">
    <location>
        <begin position="55"/>
        <end position="75"/>
    </location>
</feature>
<evidence type="ECO:0000256" key="4">
    <source>
        <dbReference type="ARBA" id="ARBA00022475"/>
    </source>
</evidence>
<dbReference type="RefSeq" id="WP_190786750.1">
    <property type="nucleotide sequence ID" value="NZ_JACXLC010000001.1"/>
</dbReference>
<keyword evidence="7" id="KW-0479">Metal-binding</keyword>
<sequence>MLQTLTLALVLIPCLVIAIVFHEVAHGYVAKLLGDNTASEQGRLTLNPIPHVDPVGTLLVPGMLALFGGPVFGWAKPVPVNQRRLDNPRYGMMAVAAAGPGINFVIAFVAAVLFGLFAPAGVGFGTSETSSMILVDAAGDFRPLTTMLFYSMLINVFLGLFNLLPIPPFDGSHIVGGLLPRSARAQWQKLQQVGMFLLIALIAASWAFGTGWISQFIMPPVEWAMDYYLGVAEFVSGN</sequence>
<dbReference type="PANTHER" id="PTHR35864">
    <property type="entry name" value="ZINC METALLOPROTEASE MJ0611-RELATED"/>
    <property type="match status" value="1"/>
</dbReference>
<feature type="transmembrane region" description="Helical" evidence="13">
    <location>
        <begin position="193"/>
        <end position="218"/>
    </location>
</feature>
<dbReference type="CDD" id="cd06158">
    <property type="entry name" value="S2P-M50_like_1"/>
    <property type="match status" value="1"/>
</dbReference>
<keyword evidence="10 13" id="KW-1133">Transmembrane helix</keyword>
<dbReference type="PANTHER" id="PTHR35864:SF1">
    <property type="entry name" value="ZINC METALLOPROTEASE YWHC-RELATED"/>
    <property type="match status" value="1"/>
</dbReference>
<comment type="subcellular location">
    <subcellularLocation>
        <location evidence="2">Cell membrane</location>
        <topology evidence="2">Multi-pass membrane protein</topology>
    </subcellularLocation>
</comment>
<evidence type="ECO:0000256" key="13">
    <source>
        <dbReference type="SAM" id="Phobius"/>
    </source>
</evidence>
<evidence type="ECO:0000256" key="10">
    <source>
        <dbReference type="ARBA" id="ARBA00022989"/>
    </source>
</evidence>
<comment type="cofactor">
    <cofactor evidence="1">
        <name>Zn(2+)</name>
        <dbReference type="ChEBI" id="CHEBI:29105"/>
    </cofactor>
</comment>
<evidence type="ECO:0000256" key="6">
    <source>
        <dbReference type="ARBA" id="ARBA00022692"/>
    </source>
</evidence>
<feature type="transmembrane region" description="Helical" evidence="13">
    <location>
        <begin position="95"/>
        <end position="124"/>
    </location>
</feature>
<keyword evidence="5 15" id="KW-0645">Protease</keyword>
<keyword evidence="12 13" id="KW-0472">Membrane</keyword>
<comment type="caution">
    <text evidence="15">The sequence shown here is derived from an EMBL/GenBank/DDBJ whole genome shotgun (WGS) entry which is preliminary data.</text>
</comment>
<evidence type="ECO:0000259" key="14">
    <source>
        <dbReference type="Pfam" id="PF02163"/>
    </source>
</evidence>
<comment type="similarity">
    <text evidence="3">Belongs to the peptidase M50B family.</text>
</comment>
<keyword evidence="4" id="KW-1003">Cell membrane</keyword>
<dbReference type="InterPro" id="IPR052348">
    <property type="entry name" value="Metallopeptidase_M50B"/>
</dbReference>
<keyword evidence="16" id="KW-1185">Reference proteome</keyword>
<dbReference type="Proteomes" id="UP000635384">
    <property type="component" value="Unassembled WGS sequence"/>
</dbReference>
<evidence type="ECO:0000256" key="12">
    <source>
        <dbReference type="ARBA" id="ARBA00023136"/>
    </source>
</evidence>
<dbReference type="InterPro" id="IPR044537">
    <property type="entry name" value="Rip2-like"/>
</dbReference>
<keyword evidence="9" id="KW-0862">Zinc</keyword>
<feature type="domain" description="Peptidase M50" evidence="14">
    <location>
        <begin position="12"/>
        <end position="201"/>
    </location>
</feature>
<evidence type="ECO:0000256" key="9">
    <source>
        <dbReference type="ARBA" id="ARBA00022833"/>
    </source>
</evidence>
<evidence type="ECO:0000256" key="7">
    <source>
        <dbReference type="ARBA" id="ARBA00022723"/>
    </source>
</evidence>